<dbReference type="EMBL" id="CCKQ01016215">
    <property type="protein sequence ID" value="CDW88094.1"/>
    <property type="molecule type" value="Genomic_DNA"/>
</dbReference>
<evidence type="ECO:0000256" key="1">
    <source>
        <dbReference type="SAM" id="MobiDB-lite"/>
    </source>
</evidence>
<reference evidence="2 3" key="1">
    <citation type="submission" date="2014-06" db="EMBL/GenBank/DDBJ databases">
        <authorList>
            <person name="Swart Estienne"/>
        </authorList>
    </citation>
    <scope>NUCLEOTIDE SEQUENCE [LARGE SCALE GENOMIC DNA]</scope>
    <source>
        <strain evidence="2 3">130c</strain>
    </source>
</reference>
<sequence length="341" mass="39121">MDELQRAISSNSFVSLQVVDEKENNYKSIVHKKSISKIKEASSNSRSPTYSNYKKQRVKKVSMNQAELISPIREKQKLILSRDSINTLETPHSVNKKLSNSKNVVRVDIQIRSQSLFQSRRQSRQFKQLKLSNAGINSQPFNVVDQQVSTVKTIHNSKTTNNQINLNLNKIKPVKDDSLTGNNFITYKQNKDLALDLSPASVIILDKTIQNERIDVHIPNQIPQTTMNNNNKKSLFNCADSNDMSKTEKSLLEEFKKFLQIQQEKQAFENKYDRQSRDCLSSDGRPPRALSNNERSRSINRTSSMKHCLNCVQLLSRGLSTAFCKEHQYARSKIMKSQKQN</sequence>
<evidence type="ECO:0000313" key="2">
    <source>
        <dbReference type="EMBL" id="CDW88094.1"/>
    </source>
</evidence>
<protein>
    <submittedName>
        <fullName evidence="2">Uncharacterized protein</fullName>
    </submittedName>
</protein>
<accession>A0A078B0M6</accession>
<proteinExistence type="predicted"/>
<name>A0A078B0M6_STYLE</name>
<gene>
    <name evidence="2" type="primary">Contig5212.g242</name>
    <name evidence="2" type="ORF">STYLEM_17210</name>
</gene>
<feature type="region of interest" description="Disordered" evidence="1">
    <location>
        <begin position="269"/>
        <end position="299"/>
    </location>
</feature>
<evidence type="ECO:0000313" key="3">
    <source>
        <dbReference type="Proteomes" id="UP000039865"/>
    </source>
</evidence>
<dbReference type="AlphaFoldDB" id="A0A078B0M6"/>
<organism evidence="2 3">
    <name type="scientific">Stylonychia lemnae</name>
    <name type="common">Ciliate</name>
    <dbReference type="NCBI Taxonomy" id="5949"/>
    <lineage>
        <taxon>Eukaryota</taxon>
        <taxon>Sar</taxon>
        <taxon>Alveolata</taxon>
        <taxon>Ciliophora</taxon>
        <taxon>Intramacronucleata</taxon>
        <taxon>Spirotrichea</taxon>
        <taxon>Stichotrichia</taxon>
        <taxon>Sporadotrichida</taxon>
        <taxon>Oxytrichidae</taxon>
        <taxon>Stylonychinae</taxon>
        <taxon>Stylonychia</taxon>
    </lineage>
</organism>
<dbReference type="Proteomes" id="UP000039865">
    <property type="component" value="Unassembled WGS sequence"/>
</dbReference>
<dbReference type="InParanoid" id="A0A078B0M6"/>
<keyword evidence="3" id="KW-1185">Reference proteome</keyword>